<feature type="compositionally biased region" description="Basic and acidic residues" evidence="1">
    <location>
        <begin position="76"/>
        <end position="87"/>
    </location>
</feature>
<feature type="non-terminal residue" evidence="2">
    <location>
        <position position="104"/>
    </location>
</feature>
<proteinExistence type="predicted"/>
<sequence>DRQRGNADLRGGRLDDTGEAHSRGGRDGWRVRQVRHPDHREALGHRDGVRAQRRRAEHEGVRAQGPLPGTGGGVDRGVRRPGGDFGRDPGQGPDGAPGDGGGSV</sequence>
<protein>
    <submittedName>
        <fullName evidence="2">Uncharacterized protein</fullName>
    </submittedName>
</protein>
<feature type="region of interest" description="Disordered" evidence="1">
    <location>
        <begin position="1"/>
        <end position="104"/>
    </location>
</feature>
<feature type="non-terminal residue" evidence="2">
    <location>
        <position position="1"/>
    </location>
</feature>
<feature type="compositionally biased region" description="Basic and acidic residues" evidence="1">
    <location>
        <begin position="1"/>
        <end position="61"/>
    </location>
</feature>
<gene>
    <name evidence="2" type="ORF">AVDCRST_MAG58-3552</name>
</gene>
<reference evidence="2" key="1">
    <citation type="submission" date="2020-02" db="EMBL/GenBank/DDBJ databases">
        <authorList>
            <person name="Meier V. D."/>
        </authorList>
    </citation>
    <scope>NUCLEOTIDE SEQUENCE</scope>
    <source>
        <strain evidence="2">AVDCRST_MAG58</strain>
    </source>
</reference>
<organism evidence="2">
    <name type="scientific">uncultured Rubrobacteraceae bacterium</name>
    <dbReference type="NCBI Taxonomy" id="349277"/>
    <lineage>
        <taxon>Bacteria</taxon>
        <taxon>Bacillati</taxon>
        <taxon>Actinomycetota</taxon>
        <taxon>Rubrobacteria</taxon>
        <taxon>Rubrobacterales</taxon>
        <taxon>Rubrobacteraceae</taxon>
        <taxon>environmental samples</taxon>
    </lineage>
</organism>
<dbReference type="EMBL" id="CADCVF010000072">
    <property type="protein sequence ID" value="CAA9466513.1"/>
    <property type="molecule type" value="Genomic_DNA"/>
</dbReference>
<evidence type="ECO:0000313" key="2">
    <source>
        <dbReference type="EMBL" id="CAA9466513.1"/>
    </source>
</evidence>
<dbReference type="AlphaFoldDB" id="A0A6J4RBA7"/>
<accession>A0A6J4RBA7</accession>
<name>A0A6J4RBA7_9ACTN</name>
<feature type="compositionally biased region" description="Gly residues" evidence="1">
    <location>
        <begin position="92"/>
        <end position="104"/>
    </location>
</feature>
<evidence type="ECO:0000256" key="1">
    <source>
        <dbReference type="SAM" id="MobiDB-lite"/>
    </source>
</evidence>